<organism evidence="1 2">
    <name type="scientific">Phytophthora sojae (strain P6497)</name>
    <name type="common">Soybean stem and root rot agent</name>
    <name type="synonym">Phytophthora megasperma f. sp. glycines</name>
    <dbReference type="NCBI Taxonomy" id="1094619"/>
    <lineage>
        <taxon>Eukaryota</taxon>
        <taxon>Sar</taxon>
        <taxon>Stramenopiles</taxon>
        <taxon>Oomycota</taxon>
        <taxon>Peronosporomycetes</taxon>
        <taxon>Peronosporales</taxon>
        <taxon>Peronosporaceae</taxon>
        <taxon>Phytophthora</taxon>
    </lineage>
</organism>
<dbReference type="RefSeq" id="XP_009536420.1">
    <property type="nucleotide sequence ID" value="XM_009538125.1"/>
</dbReference>
<dbReference type="AlphaFoldDB" id="G5A8M2"/>
<dbReference type="GeneID" id="20647844"/>
<dbReference type="KEGG" id="psoj:PHYSODRAFT_340061"/>
<keyword evidence="2" id="KW-1185">Reference proteome</keyword>
<reference evidence="1 2" key="1">
    <citation type="journal article" date="2006" name="Science">
        <title>Phytophthora genome sequences uncover evolutionary origins and mechanisms of pathogenesis.</title>
        <authorList>
            <person name="Tyler B.M."/>
            <person name="Tripathy S."/>
            <person name="Zhang X."/>
            <person name="Dehal P."/>
            <person name="Jiang R.H."/>
            <person name="Aerts A."/>
            <person name="Arredondo F.D."/>
            <person name="Baxter L."/>
            <person name="Bensasson D."/>
            <person name="Beynon J.L."/>
            <person name="Chapman J."/>
            <person name="Damasceno C.M."/>
            <person name="Dorrance A.E."/>
            <person name="Dou D."/>
            <person name="Dickerman A.W."/>
            <person name="Dubchak I.L."/>
            <person name="Garbelotto M."/>
            <person name="Gijzen M."/>
            <person name="Gordon S.G."/>
            <person name="Govers F."/>
            <person name="Grunwald N.J."/>
            <person name="Huang W."/>
            <person name="Ivors K.L."/>
            <person name="Jones R.W."/>
            <person name="Kamoun S."/>
            <person name="Krampis K."/>
            <person name="Lamour K.H."/>
            <person name="Lee M.K."/>
            <person name="McDonald W.H."/>
            <person name="Medina M."/>
            <person name="Meijer H.J."/>
            <person name="Nordberg E.K."/>
            <person name="Maclean D.J."/>
            <person name="Ospina-Giraldo M.D."/>
            <person name="Morris P.F."/>
            <person name="Phuntumart V."/>
            <person name="Putnam N.H."/>
            <person name="Rash S."/>
            <person name="Rose J.K."/>
            <person name="Sakihama Y."/>
            <person name="Salamov A.A."/>
            <person name="Savidor A."/>
            <person name="Scheuring C.F."/>
            <person name="Smith B.M."/>
            <person name="Sobral B.W."/>
            <person name="Terry A."/>
            <person name="Torto-Alalibo T.A."/>
            <person name="Win J."/>
            <person name="Xu Z."/>
            <person name="Zhang H."/>
            <person name="Grigoriev I.V."/>
            <person name="Rokhsar D.S."/>
            <person name="Boore J.L."/>
        </authorList>
    </citation>
    <scope>NUCLEOTIDE SEQUENCE [LARGE SCALE GENOMIC DNA]</scope>
    <source>
        <strain evidence="1 2">P6497</strain>
    </source>
</reference>
<dbReference type="InParanoid" id="G5A8M2"/>
<proteinExistence type="predicted"/>
<dbReference type="EMBL" id="JH159161">
    <property type="protein sequence ID" value="EGZ08248.1"/>
    <property type="molecule type" value="Genomic_DNA"/>
</dbReference>
<name>G5A8M2_PHYSP</name>
<gene>
    <name evidence="1" type="ORF">PHYSODRAFT_340061</name>
</gene>
<dbReference type="Proteomes" id="UP000002640">
    <property type="component" value="Unassembled WGS sequence"/>
</dbReference>
<protein>
    <submittedName>
        <fullName evidence="1">Uncharacterized protein</fullName>
    </submittedName>
</protein>
<evidence type="ECO:0000313" key="1">
    <source>
        <dbReference type="EMBL" id="EGZ08248.1"/>
    </source>
</evidence>
<evidence type="ECO:0000313" key="2">
    <source>
        <dbReference type="Proteomes" id="UP000002640"/>
    </source>
</evidence>
<accession>G5A8M2</accession>
<sequence>MEQRWDFLSPWCSVLRGRVSYTVFLQPKESWNELARNLFGEHNPQGPPYYNDAEFQGHFQRIRDALALLAAVASFDKSGWRFLLETKCGVKFGESGKEMFEQDVEVRFLLGMAEDRKRYSEYLEQDIVRFCGLQQRTDPSPEYLKALGKIAALRGELTRKYRGLDVKIPVHVVFTTSIYKREKLKDGCLDPLKSIQAAKKVVREQWQDYEESEDPVVERGEIRCTFVLEPMREVARLSARVMVMHDGREYRDRRKMLGKFYSRVFESSRRASTLGLQLVNNPSSPLQIDTLYLNFSDSMMAYDFESMLSAMVVCQTVRKLHFNLWAHPHHPRISGHRWEWLAAEDMRGFTNILESDHPENEVCFGDLPAVIEDRDATLKAGSPFHWKFETNGQPILDVDDIVLESPIPSVRVFSDDGKSEWVNVLIPGFGRCHVERKNLEFTPSSTPASITSGLPRFLRMVGASLKSLTLAGPRMTVDVNEILQSCPVLEELSLCGVSVDVRFNFSEYRAKHEAIPVLNCDWENCLEVARYLSDVANPLVKCVRRDVILELSSRVSRCARTIAGCPYIYSCKECHLAPINRPLKLPTPIKLAFLSVLLAKCPSALASKAKRHTASRPHSVICELDNNVISKVFAFTAPPALREVYLQKE</sequence>